<keyword evidence="6" id="KW-1185">Reference proteome</keyword>
<dbReference type="RefSeq" id="WP_168876323.1">
    <property type="nucleotide sequence ID" value="NZ_JABAIM010000001.1"/>
</dbReference>
<dbReference type="Proteomes" id="UP000587991">
    <property type="component" value="Unassembled WGS sequence"/>
</dbReference>
<dbReference type="AlphaFoldDB" id="A0A847S4L4"/>
<gene>
    <name evidence="5" type="primary">nagZ</name>
    <name evidence="5" type="ORF">HF682_06120</name>
</gene>
<dbReference type="Pfam" id="PF00933">
    <property type="entry name" value="Glyco_hydro_3"/>
    <property type="match status" value="1"/>
</dbReference>
<sequence>MTYPLRAGEHMMIEIWGHTLDPVTEDLIRRNGIRAVCLFRKNIDSFAQTQALVQKLRDIMGEHALIAIDQEGGAAVRAWFLPLGPSAMCLGAADDEQLAERVGEATAHGLAALGINWNFAPVLDLNNNPRNPIVGERSFGADPVRATQLALAWQRGSLRGGVACALKHFPGHGDTDVDSHLALPIVDKPRAALEQYELAPFALALPESPSLMTAHIVYPAFDAERPATLAPSILTGLLREEWGYQGVVISDALNMKAIRDVYGQPAGAVMSLQAGADMVLVMADAAETQATVDAVQTAIEQGALDAAALRTSRQRLQEMAARFPSQPHAYTPSQDARDRAVMLQGWLRGLTLHGNAQRPHPGQKIRLLVAREVPGDGVSEAGIRGQELVEALAPHFPLDVVQYEHVSELDWQQLPQDGLFTVLASTGRERYTASQQHWQPDLHLVLWNPYQANDIDAPALISYGFHPEALQACISWLKGDCEAPGRMPAPLAAAA</sequence>
<dbReference type="InterPro" id="IPR019800">
    <property type="entry name" value="Glyco_hydro_3_AS"/>
</dbReference>
<dbReference type="SUPFAM" id="SSF51445">
    <property type="entry name" value="(Trans)glycosidases"/>
    <property type="match status" value="1"/>
</dbReference>
<dbReference type="EMBL" id="JABAIM010000001">
    <property type="protein sequence ID" value="NLR74733.1"/>
    <property type="molecule type" value="Genomic_DNA"/>
</dbReference>
<protein>
    <submittedName>
        <fullName evidence="5">Beta-N-acetylhexosaminidase</fullName>
        <ecNumber evidence="5">3.2.1.52</ecNumber>
    </submittedName>
</protein>
<evidence type="ECO:0000256" key="1">
    <source>
        <dbReference type="ARBA" id="ARBA00005336"/>
    </source>
</evidence>
<evidence type="ECO:0000259" key="4">
    <source>
        <dbReference type="Pfam" id="PF00933"/>
    </source>
</evidence>
<dbReference type="PANTHER" id="PTHR30480">
    <property type="entry name" value="BETA-HEXOSAMINIDASE-RELATED"/>
    <property type="match status" value="1"/>
</dbReference>
<dbReference type="GO" id="GO:0004563">
    <property type="term" value="F:beta-N-acetylhexosaminidase activity"/>
    <property type="evidence" value="ECO:0007669"/>
    <property type="project" value="UniProtKB-EC"/>
</dbReference>
<evidence type="ECO:0000256" key="3">
    <source>
        <dbReference type="ARBA" id="ARBA00023295"/>
    </source>
</evidence>
<dbReference type="EC" id="3.2.1.52" evidence="5"/>
<dbReference type="GO" id="GO:0005975">
    <property type="term" value="P:carbohydrate metabolic process"/>
    <property type="evidence" value="ECO:0007669"/>
    <property type="project" value="InterPro"/>
</dbReference>
<keyword evidence="3 5" id="KW-0326">Glycosidase</keyword>
<evidence type="ECO:0000313" key="5">
    <source>
        <dbReference type="EMBL" id="NLR74733.1"/>
    </source>
</evidence>
<reference evidence="5 6" key="1">
    <citation type="submission" date="2020-04" db="EMBL/GenBank/DDBJ databases">
        <title>Draft genome of Leeia sp. IMCC25680.</title>
        <authorList>
            <person name="Song J."/>
            <person name="Cho J.-C."/>
        </authorList>
    </citation>
    <scope>NUCLEOTIDE SEQUENCE [LARGE SCALE GENOMIC DNA]</scope>
    <source>
        <strain evidence="5 6">IMCC25680</strain>
    </source>
</reference>
<dbReference type="InterPro" id="IPR001764">
    <property type="entry name" value="Glyco_hydro_3_N"/>
</dbReference>
<name>A0A847S4L4_9NEIS</name>
<dbReference type="PRINTS" id="PR00133">
    <property type="entry name" value="GLHYDRLASE3"/>
</dbReference>
<proteinExistence type="inferred from homology"/>
<evidence type="ECO:0000256" key="2">
    <source>
        <dbReference type="ARBA" id="ARBA00022801"/>
    </source>
</evidence>
<keyword evidence="2 5" id="KW-0378">Hydrolase</keyword>
<organism evidence="5 6">
    <name type="scientific">Leeia aquatica</name>
    <dbReference type="NCBI Taxonomy" id="2725557"/>
    <lineage>
        <taxon>Bacteria</taxon>
        <taxon>Pseudomonadati</taxon>
        <taxon>Pseudomonadota</taxon>
        <taxon>Betaproteobacteria</taxon>
        <taxon>Neisseriales</taxon>
        <taxon>Leeiaceae</taxon>
        <taxon>Leeia</taxon>
    </lineage>
</organism>
<accession>A0A847S4L4</accession>
<dbReference type="GO" id="GO:0009254">
    <property type="term" value="P:peptidoglycan turnover"/>
    <property type="evidence" value="ECO:0007669"/>
    <property type="project" value="TreeGrafter"/>
</dbReference>
<dbReference type="InterPro" id="IPR050226">
    <property type="entry name" value="NagZ_Beta-hexosaminidase"/>
</dbReference>
<dbReference type="InterPro" id="IPR017853">
    <property type="entry name" value="GH"/>
</dbReference>
<dbReference type="PROSITE" id="PS00775">
    <property type="entry name" value="GLYCOSYL_HYDROL_F3"/>
    <property type="match status" value="1"/>
</dbReference>
<evidence type="ECO:0000313" key="6">
    <source>
        <dbReference type="Proteomes" id="UP000587991"/>
    </source>
</evidence>
<dbReference type="Gene3D" id="3.20.20.300">
    <property type="entry name" value="Glycoside hydrolase, family 3, N-terminal domain"/>
    <property type="match status" value="1"/>
</dbReference>
<comment type="similarity">
    <text evidence="1">Belongs to the glycosyl hydrolase 3 family.</text>
</comment>
<comment type="caution">
    <text evidence="5">The sequence shown here is derived from an EMBL/GenBank/DDBJ whole genome shotgun (WGS) entry which is preliminary data.</text>
</comment>
<dbReference type="PANTHER" id="PTHR30480:SF16">
    <property type="entry name" value="GLYCOSIDE HYDROLASE FAMILY 3 DOMAIN PROTEIN"/>
    <property type="match status" value="1"/>
</dbReference>
<dbReference type="NCBIfam" id="NF003740">
    <property type="entry name" value="PRK05337.1"/>
    <property type="match status" value="1"/>
</dbReference>
<feature type="domain" description="Glycoside hydrolase family 3 N-terminal" evidence="4">
    <location>
        <begin position="23"/>
        <end position="318"/>
    </location>
</feature>
<dbReference type="InterPro" id="IPR036962">
    <property type="entry name" value="Glyco_hydro_3_N_sf"/>
</dbReference>